<name>A0A8K0KKI3_LADFU</name>
<comment type="caution">
    <text evidence="3">The sequence shown here is derived from an EMBL/GenBank/DDBJ whole genome shotgun (WGS) entry which is preliminary data.</text>
</comment>
<sequence length="183" mass="20632">MCFARELRSPDDVRQDLRAIVDGVPFVSQITPYLRNFAGALKEARANQEQQQDRRKLQADQRRRPAVCFRVWDKVLVKTHALSKASQGFTSKFAPRRDGPYVITFQKSPTTFQIAAPDATAVPLGVYHVSALTPFVPPATVPVPLKPIRRRGRPHKTAKPESTAPCSARRSHRVRRSPQRLSL</sequence>
<reference evidence="3" key="1">
    <citation type="submission" date="2013-04" db="EMBL/GenBank/DDBJ databases">
        <authorList>
            <person name="Qu J."/>
            <person name="Murali S.C."/>
            <person name="Bandaranaike D."/>
            <person name="Bellair M."/>
            <person name="Blankenburg K."/>
            <person name="Chao H."/>
            <person name="Dinh H."/>
            <person name="Doddapaneni H."/>
            <person name="Downs B."/>
            <person name="Dugan-Rocha S."/>
            <person name="Elkadiri S."/>
            <person name="Gnanaolivu R.D."/>
            <person name="Hernandez B."/>
            <person name="Javaid M."/>
            <person name="Jayaseelan J.C."/>
            <person name="Lee S."/>
            <person name="Li M."/>
            <person name="Ming W."/>
            <person name="Munidasa M."/>
            <person name="Muniz J."/>
            <person name="Nguyen L."/>
            <person name="Ongeri F."/>
            <person name="Osuji N."/>
            <person name="Pu L.-L."/>
            <person name="Puazo M."/>
            <person name="Qu C."/>
            <person name="Quiroz J."/>
            <person name="Raj R."/>
            <person name="Weissenberger G."/>
            <person name="Xin Y."/>
            <person name="Zou X."/>
            <person name="Han Y."/>
            <person name="Richards S."/>
            <person name="Worley K."/>
            <person name="Muzny D."/>
            <person name="Gibbs R."/>
        </authorList>
    </citation>
    <scope>NUCLEOTIDE SEQUENCE</scope>
    <source>
        <strain evidence="3">Sampled in the wild</strain>
    </source>
</reference>
<protein>
    <submittedName>
        <fullName evidence="3">Uncharacterized protein</fullName>
    </submittedName>
</protein>
<feature type="region of interest" description="Disordered" evidence="2">
    <location>
        <begin position="143"/>
        <end position="183"/>
    </location>
</feature>
<feature type="coiled-coil region" evidence="1">
    <location>
        <begin position="34"/>
        <end position="61"/>
    </location>
</feature>
<organism evidence="3 4">
    <name type="scientific">Ladona fulva</name>
    <name type="common">Scarce chaser dragonfly</name>
    <name type="synonym">Libellula fulva</name>
    <dbReference type="NCBI Taxonomy" id="123851"/>
    <lineage>
        <taxon>Eukaryota</taxon>
        <taxon>Metazoa</taxon>
        <taxon>Ecdysozoa</taxon>
        <taxon>Arthropoda</taxon>
        <taxon>Hexapoda</taxon>
        <taxon>Insecta</taxon>
        <taxon>Pterygota</taxon>
        <taxon>Palaeoptera</taxon>
        <taxon>Odonata</taxon>
        <taxon>Epiprocta</taxon>
        <taxon>Anisoptera</taxon>
        <taxon>Libelluloidea</taxon>
        <taxon>Libellulidae</taxon>
        <taxon>Ladona</taxon>
    </lineage>
</organism>
<evidence type="ECO:0000256" key="2">
    <source>
        <dbReference type="SAM" id="MobiDB-lite"/>
    </source>
</evidence>
<dbReference type="EMBL" id="KZ308920">
    <property type="protein sequence ID" value="KAG8235541.1"/>
    <property type="molecule type" value="Genomic_DNA"/>
</dbReference>
<dbReference type="Proteomes" id="UP000792457">
    <property type="component" value="Unassembled WGS sequence"/>
</dbReference>
<dbReference type="AlphaFoldDB" id="A0A8K0KKI3"/>
<feature type="compositionally biased region" description="Basic residues" evidence="2">
    <location>
        <begin position="169"/>
        <end position="183"/>
    </location>
</feature>
<keyword evidence="4" id="KW-1185">Reference proteome</keyword>
<gene>
    <name evidence="3" type="ORF">J437_LFUL013503</name>
</gene>
<reference evidence="3" key="2">
    <citation type="submission" date="2017-10" db="EMBL/GenBank/DDBJ databases">
        <title>Ladona fulva Genome sequencing and assembly.</title>
        <authorList>
            <person name="Murali S."/>
            <person name="Richards S."/>
            <person name="Bandaranaike D."/>
            <person name="Bellair M."/>
            <person name="Blankenburg K."/>
            <person name="Chao H."/>
            <person name="Dinh H."/>
            <person name="Doddapaneni H."/>
            <person name="Dugan-Rocha S."/>
            <person name="Elkadiri S."/>
            <person name="Gnanaolivu R."/>
            <person name="Hernandez B."/>
            <person name="Skinner E."/>
            <person name="Javaid M."/>
            <person name="Lee S."/>
            <person name="Li M."/>
            <person name="Ming W."/>
            <person name="Munidasa M."/>
            <person name="Muniz J."/>
            <person name="Nguyen L."/>
            <person name="Hughes D."/>
            <person name="Osuji N."/>
            <person name="Pu L.-L."/>
            <person name="Puazo M."/>
            <person name="Qu C."/>
            <person name="Quiroz J."/>
            <person name="Raj R."/>
            <person name="Weissenberger G."/>
            <person name="Xin Y."/>
            <person name="Zou X."/>
            <person name="Han Y."/>
            <person name="Worley K."/>
            <person name="Muzny D."/>
            <person name="Gibbs R."/>
        </authorList>
    </citation>
    <scope>NUCLEOTIDE SEQUENCE</scope>
    <source>
        <strain evidence="3">Sampled in the wild</strain>
    </source>
</reference>
<feature type="compositionally biased region" description="Basic residues" evidence="2">
    <location>
        <begin position="147"/>
        <end position="157"/>
    </location>
</feature>
<dbReference type="OrthoDB" id="6817932at2759"/>
<evidence type="ECO:0000313" key="4">
    <source>
        <dbReference type="Proteomes" id="UP000792457"/>
    </source>
</evidence>
<evidence type="ECO:0000313" key="3">
    <source>
        <dbReference type="EMBL" id="KAG8235541.1"/>
    </source>
</evidence>
<accession>A0A8K0KKI3</accession>
<proteinExistence type="predicted"/>
<evidence type="ECO:0000256" key="1">
    <source>
        <dbReference type="SAM" id="Coils"/>
    </source>
</evidence>
<keyword evidence="1" id="KW-0175">Coiled coil</keyword>